<feature type="compositionally biased region" description="Pro residues" evidence="7">
    <location>
        <begin position="222"/>
        <end position="233"/>
    </location>
</feature>
<evidence type="ECO:0000313" key="9">
    <source>
        <dbReference type="EMBL" id="KAJ9141712.1"/>
    </source>
</evidence>
<evidence type="ECO:0000256" key="4">
    <source>
        <dbReference type="ARBA" id="ARBA00023015"/>
    </source>
</evidence>
<evidence type="ECO:0000313" key="10">
    <source>
        <dbReference type="Proteomes" id="UP001174694"/>
    </source>
</evidence>
<comment type="caution">
    <text evidence="9">The sequence shown here is derived from an EMBL/GenBank/DDBJ whole genome shotgun (WGS) entry which is preliminary data.</text>
</comment>
<dbReference type="PROSITE" id="PS50114">
    <property type="entry name" value="GATA_ZN_FINGER_2"/>
    <property type="match status" value="1"/>
</dbReference>
<dbReference type="PANTHER" id="PTHR47172">
    <property type="entry name" value="OS01G0976800 PROTEIN"/>
    <property type="match status" value="1"/>
</dbReference>
<dbReference type="EMBL" id="JANBVO010000025">
    <property type="protein sequence ID" value="KAJ9141712.1"/>
    <property type="molecule type" value="Genomic_DNA"/>
</dbReference>
<evidence type="ECO:0000256" key="5">
    <source>
        <dbReference type="ARBA" id="ARBA00023163"/>
    </source>
</evidence>
<feature type="domain" description="GATA-type" evidence="8">
    <location>
        <begin position="406"/>
        <end position="436"/>
    </location>
</feature>
<dbReference type="InterPro" id="IPR000679">
    <property type="entry name" value="Znf_GATA"/>
</dbReference>
<dbReference type="Pfam" id="PF00320">
    <property type="entry name" value="GATA"/>
    <property type="match status" value="1"/>
</dbReference>
<keyword evidence="5" id="KW-0804">Transcription</keyword>
<feature type="compositionally biased region" description="Basic and acidic residues" evidence="7">
    <location>
        <begin position="25"/>
        <end position="35"/>
    </location>
</feature>
<feature type="compositionally biased region" description="Basic and acidic residues" evidence="7">
    <location>
        <begin position="262"/>
        <end position="271"/>
    </location>
</feature>
<dbReference type="GO" id="GO:0043565">
    <property type="term" value="F:sequence-specific DNA binding"/>
    <property type="evidence" value="ECO:0007669"/>
    <property type="project" value="InterPro"/>
</dbReference>
<dbReference type="InterPro" id="IPR013088">
    <property type="entry name" value="Znf_NHR/GATA"/>
</dbReference>
<accession>A0AA38R7S4</accession>
<evidence type="ECO:0000256" key="6">
    <source>
        <dbReference type="PROSITE-ProRule" id="PRU00094"/>
    </source>
</evidence>
<evidence type="ECO:0000256" key="2">
    <source>
        <dbReference type="ARBA" id="ARBA00022771"/>
    </source>
</evidence>
<keyword evidence="1" id="KW-0479">Metal-binding</keyword>
<evidence type="ECO:0000259" key="8">
    <source>
        <dbReference type="PROSITE" id="PS50114"/>
    </source>
</evidence>
<feature type="region of interest" description="Disordered" evidence="7">
    <location>
        <begin position="361"/>
        <end position="423"/>
    </location>
</feature>
<keyword evidence="10" id="KW-1185">Reference proteome</keyword>
<evidence type="ECO:0000256" key="3">
    <source>
        <dbReference type="ARBA" id="ARBA00022833"/>
    </source>
</evidence>
<feature type="region of interest" description="Disordered" evidence="7">
    <location>
        <begin position="209"/>
        <end position="271"/>
    </location>
</feature>
<organism evidence="9 10">
    <name type="scientific">Pleurostoma richardsiae</name>
    <dbReference type="NCBI Taxonomy" id="41990"/>
    <lineage>
        <taxon>Eukaryota</taxon>
        <taxon>Fungi</taxon>
        <taxon>Dikarya</taxon>
        <taxon>Ascomycota</taxon>
        <taxon>Pezizomycotina</taxon>
        <taxon>Sordariomycetes</taxon>
        <taxon>Sordariomycetidae</taxon>
        <taxon>Calosphaeriales</taxon>
        <taxon>Pleurostomataceae</taxon>
        <taxon>Pleurostoma</taxon>
    </lineage>
</organism>
<keyword evidence="2 6" id="KW-0863">Zinc-finger</keyword>
<feature type="compositionally biased region" description="Basic and acidic residues" evidence="7">
    <location>
        <begin position="78"/>
        <end position="90"/>
    </location>
</feature>
<feature type="compositionally biased region" description="Basic and acidic residues" evidence="7">
    <location>
        <begin position="361"/>
        <end position="373"/>
    </location>
</feature>
<dbReference type="PANTHER" id="PTHR47172:SF24">
    <property type="entry name" value="GATA ZINC FINGER DOMAIN-CONTAINING PROTEIN 14-RELATED"/>
    <property type="match status" value="1"/>
</dbReference>
<dbReference type="AlphaFoldDB" id="A0AA38R7S4"/>
<name>A0AA38R7S4_9PEZI</name>
<dbReference type="GO" id="GO:0006355">
    <property type="term" value="P:regulation of DNA-templated transcription"/>
    <property type="evidence" value="ECO:0007669"/>
    <property type="project" value="InterPro"/>
</dbReference>
<evidence type="ECO:0000256" key="1">
    <source>
        <dbReference type="ARBA" id="ARBA00022723"/>
    </source>
</evidence>
<feature type="compositionally biased region" description="Polar residues" evidence="7">
    <location>
        <begin position="7"/>
        <end position="21"/>
    </location>
</feature>
<gene>
    <name evidence="9" type="ORF">NKR23_g7776</name>
</gene>
<dbReference type="GO" id="GO:0008270">
    <property type="term" value="F:zinc ion binding"/>
    <property type="evidence" value="ECO:0007669"/>
    <property type="project" value="UniProtKB-KW"/>
</dbReference>
<dbReference type="Proteomes" id="UP001174694">
    <property type="component" value="Unassembled WGS sequence"/>
</dbReference>
<keyword evidence="3" id="KW-0862">Zinc</keyword>
<dbReference type="Gene3D" id="3.30.50.10">
    <property type="entry name" value="Erythroid Transcription Factor GATA-1, subunit A"/>
    <property type="match status" value="1"/>
</dbReference>
<evidence type="ECO:0000256" key="7">
    <source>
        <dbReference type="SAM" id="MobiDB-lite"/>
    </source>
</evidence>
<sequence length="460" mass="50380">MEAGDSGNRQSGNTFASNPDIYSTRLRDPFERPYREGPAMATATLISPSAPYHTHAPVFSSYPPPPNSNMPGMLSPAESRRTSDDAENHRQSLPSIQEVIKGAKPNGFAPSIPTTMSGPPSLPSPFTSSTPRPFPDMPHERHPSPGTLHGSASLPRSEVLPGFADPARPIISGRGPAPPLNTFSGPHPSPPIKMEGHDAERRLAEGHRLNGGFSQPQSAQIPYPPPGQLPPGQLPLSAYPISPRHGGPPLHSPFDSQQGSMHPDDGDFARNRDPKYEQAVNRHFQAWSYAEYLAKIASSARTVYNFADEYSRLATEEHGSHPIPGRLPTEREVSDIISTVEYSKNLLESVRNLVQQSLMNERAREGGRSKGSYDDEDVSMYGDGSRSSYDMAGVKKRRGRAAPPGRCHSCNRVDTPEWRRGPDGARTLCNACGLHYAKLERKRQTENQKLIRPKPSDDRS</sequence>
<dbReference type="SUPFAM" id="SSF57716">
    <property type="entry name" value="Glucocorticoid receptor-like (DNA-binding domain)"/>
    <property type="match status" value="1"/>
</dbReference>
<dbReference type="CDD" id="cd00202">
    <property type="entry name" value="ZnF_GATA"/>
    <property type="match status" value="1"/>
</dbReference>
<reference evidence="9" key="1">
    <citation type="submission" date="2022-07" db="EMBL/GenBank/DDBJ databases">
        <title>Fungi with potential for degradation of polypropylene.</title>
        <authorList>
            <person name="Gostincar C."/>
        </authorList>
    </citation>
    <scope>NUCLEOTIDE SEQUENCE</scope>
    <source>
        <strain evidence="9">EXF-13308</strain>
    </source>
</reference>
<proteinExistence type="predicted"/>
<feature type="compositionally biased region" description="Basic and acidic residues" evidence="7">
    <location>
        <begin position="414"/>
        <end position="423"/>
    </location>
</feature>
<dbReference type="PROSITE" id="PS00344">
    <property type="entry name" value="GATA_ZN_FINGER_1"/>
    <property type="match status" value="1"/>
</dbReference>
<feature type="region of interest" description="Disordered" evidence="7">
    <location>
        <begin position="1"/>
        <end position="177"/>
    </location>
</feature>
<keyword evidence="4" id="KW-0805">Transcription regulation</keyword>
<dbReference type="SMART" id="SM00401">
    <property type="entry name" value="ZnF_GATA"/>
    <property type="match status" value="1"/>
</dbReference>
<protein>
    <submittedName>
        <fullName evidence="9">GATA zinc finger domain-containing protein 10</fullName>
    </submittedName>
</protein>